<reference evidence="2" key="1">
    <citation type="submission" date="2023-11" db="EMBL/GenBank/DDBJ databases">
        <title>The genome sequences of three competitors of mushroom-forming fungi.</title>
        <authorList>
            <person name="Beijen E."/>
            <person name="Ohm R.A."/>
        </authorList>
    </citation>
    <scope>NUCLEOTIDE SEQUENCE</scope>
    <source>
        <strain evidence="2">CBS 100526</strain>
    </source>
</reference>
<dbReference type="GeneID" id="87916721"/>
<keyword evidence="3" id="KW-1185">Reference proteome</keyword>
<sequence>MQEEGEIDFLAPRITEHSLQVQLTSIFVFPWPPCISSLRHLTQTNGCGWLDQDAVGSLASHLSPRQRWKLQGREAGLGSTVILFHVLFSPSSSNPNPNPNPNAQVFLAVSAFGHTSASTPNVLLHLPTTLLQQGNPESSCGDSINAGTWDDGASLGTAVVLGELLSSPRAVDTTVRALGYQAPSSTFAKLGGAGSGRKSRQDEQDKYKKNESLCKAHISSIPGLYCTVTSTDGLSRASHGVQGFTFWTGKRRVRADLTRDPGPSSALRSGRYFEAMRVHRYYQYSSHAHPKLTRDTGQAVAAHRLGLVIDGP</sequence>
<evidence type="ECO:0000313" key="2">
    <source>
        <dbReference type="EMBL" id="KAK4081083.1"/>
    </source>
</evidence>
<organism evidence="2 3">
    <name type="scientific">Trichoderma aggressivum f. europaeum</name>
    <dbReference type="NCBI Taxonomy" id="173218"/>
    <lineage>
        <taxon>Eukaryota</taxon>
        <taxon>Fungi</taxon>
        <taxon>Dikarya</taxon>
        <taxon>Ascomycota</taxon>
        <taxon>Pezizomycotina</taxon>
        <taxon>Sordariomycetes</taxon>
        <taxon>Hypocreomycetidae</taxon>
        <taxon>Hypocreales</taxon>
        <taxon>Hypocreaceae</taxon>
        <taxon>Trichoderma</taxon>
    </lineage>
</organism>
<dbReference type="AlphaFoldDB" id="A0AAE1IIH6"/>
<dbReference type="EMBL" id="JAWRVG010000007">
    <property type="protein sequence ID" value="KAK4081083.1"/>
    <property type="molecule type" value="Genomic_DNA"/>
</dbReference>
<name>A0AAE1IIH6_9HYPO</name>
<dbReference type="Proteomes" id="UP001273209">
    <property type="component" value="Unassembled WGS sequence"/>
</dbReference>
<evidence type="ECO:0000313" key="3">
    <source>
        <dbReference type="Proteomes" id="UP001273209"/>
    </source>
</evidence>
<feature type="compositionally biased region" description="Basic and acidic residues" evidence="1">
    <location>
        <begin position="199"/>
        <end position="208"/>
    </location>
</feature>
<comment type="caution">
    <text evidence="2">The sequence shown here is derived from an EMBL/GenBank/DDBJ whole genome shotgun (WGS) entry which is preliminary data.</text>
</comment>
<dbReference type="RefSeq" id="XP_062758232.1">
    <property type="nucleotide sequence ID" value="XM_062896816.1"/>
</dbReference>
<feature type="region of interest" description="Disordered" evidence="1">
    <location>
        <begin position="189"/>
        <end position="208"/>
    </location>
</feature>
<evidence type="ECO:0000256" key="1">
    <source>
        <dbReference type="SAM" id="MobiDB-lite"/>
    </source>
</evidence>
<proteinExistence type="predicted"/>
<accession>A0AAE1IIH6</accession>
<protein>
    <submittedName>
        <fullName evidence="2">Uncharacterized protein</fullName>
    </submittedName>
</protein>
<gene>
    <name evidence="2" type="ORF">Triagg1_2615</name>
</gene>